<dbReference type="Gene3D" id="1.20.1260.10">
    <property type="match status" value="1"/>
</dbReference>
<evidence type="ECO:0000256" key="2">
    <source>
        <dbReference type="ARBA" id="ARBA00022448"/>
    </source>
</evidence>
<dbReference type="AlphaFoldDB" id="A0A8I0AEC9"/>
<dbReference type="CDD" id="cd00729">
    <property type="entry name" value="rubredoxin_SM"/>
    <property type="match status" value="1"/>
</dbReference>
<name>A0A8I0AEC9_9CLOT</name>
<dbReference type="Proteomes" id="UP000662088">
    <property type="component" value="Unassembled WGS sequence"/>
</dbReference>
<dbReference type="InterPro" id="IPR024934">
    <property type="entry name" value="Rubredoxin-like_dom"/>
</dbReference>
<evidence type="ECO:0000313" key="9">
    <source>
        <dbReference type="Proteomes" id="UP000662088"/>
    </source>
</evidence>
<dbReference type="InterPro" id="IPR009040">
    <property type="entry name" value="Ferritin-like_diiron"/>
</dbReference>
<accession>A0A8I0AEC9</accession>
<evidence type="ECO:0000313" key="8">
    <source>
        <dbReference type="EMBL" id="MBC5640582.1"/>
    </source>
</evidence>
<gene>
    <name evidence="8" type="ORF">H8R92_09150</name>
</gene>
<dbReference type="PANTHER" id="PTHR43865:SF1">
    <property type="entry name" value="RUBRERYTHRIN-RELATED"/>
    <property type="match status" value="1"/>
</dbReference>
<keyword evidence="4" id="KW-0249">Electron transport</keyword>
<dbReference type="RefSeq" id="WP_186835281.1">
    <property type="nucleotide sequence ID" value="NZ_JACOOQ010000014.1"/>
</dbReference>
<proteinExistence type="predicted"/>
<sequence>MDLKDSNTKINLMRAFAGESQARNRYTIAGEAAKRQGMYIIKDLFTYTANQEKAHAEVFYRALKSCNSDNINIDGGYPVSYYDDVAKLLRAAEHGEFQEYDDVYPNFAKVAKEEGFIAISNIFNNIAEIEKKHGERFGKYADMIEKDTLYNREEETIWMCTNCGYIYEGKSAPNTCPVCTYHKGYFIEFEESPFE</sequence>
<dbReference type="SUPFAM" id="SSF47240">
    <property type="entry name" value="Ferritin-like"/>
    <property type="match status" value="1"/>
</dbReference>
<dbReference type="GO" id="GO:0005506">
    <property type="term" value="F:iron ion binding"/>
    <property type="evidence" value="ECO:0007669"/>
    <property type="project" value="InterPro"/>
</dbReference>
<keyword evidence="3" id="KW-0479">Metal-binding</keyword>
<dbReference type="NCBIfam" id="NF045767">
    <property type="entry name" value="RuberyRbr"/>
    <property type="match status" value="1"/>
</dbReference>
<dbReference type="InterPro" id="IPR048574">
    <property type="entry name" value="RUBY_RBDX"/>
</dbReference>
<dbReference type="GO" id="GO:0016491">
    <property type="term" value="F:oxidoreductase activity"/>
    <property type="evidence" value="ECO:0007669"/>
    <property type="project" value="InterPro"/>
</dbReference>
<keyword evidence="5" id="KW-0408">Iron</keyword>
<dbReference type="InterPro" id="IPR009078">
    <property type="entry name" value="Ferritin-like_SF"/>
</dbReference>
<dbReference type="Gene3D" id="2.20.28.10">
    <property type="match status" value="1"/>
</dbReference>
<comment type="cofactor">
    <cofactor evidence="1">
        <name>Fe(3+)</name>
        <dbReference type="ChEBI" id="CHEBI:29034"/>
    </cofactor>
</comment>
<dbReference type="InterPro" id="IPR052364">
    <property type="entry name" value="Rubrerythrin"/>
</dbReference>
<dbReference type="InterPro" id="IPR003251">
    <property type="entry name" value="Rr_diiron-bd_dom"/>
</dbReference>
<comment type="caution">
    <text evidence="8">The sequence shown here is derived from an EMBL/GenBank/DDBJ whole genome shotgun (WGS) entry which is preliminary data.</text>
</comment>
<evidence type="ECO:0000256" key="3">
    <source>
        <dbReference type="ARBA" id="ARBA00022723"/>
    </source>
</evidence>
<evidence type="ECO:0000256" key="4">
    <source>
        <dbReference type="ARBA" id="ARBA00022982"/>
    </source>
</evidence>
<keyword evidence="9" id="KW-1185">Reference proteome</keyword>
<protein>
    <submittedName>
        <fullName evidence="8">Rubrerythrin family protein</fullName>
    </submittedName>
</protein>
<dbReference type="EMBL" id="JACOOQ010000014">
    <property type="protein sequence ID" value="MBC5640582.1"/>
    <property type="molecule type" value="Genomic_DNA"/>
</dbReference>
<evidence type="ECO:0000259" key="6">
    <source>
        <dbReference type="PROSITE" id="PS50903"/>
    </source>
</evidence>
<dbReference type="SUPFAM" id="SSF57802">
    <property type="entry name" value="Rubredoxin-like"/>
    <property type="match status" value="1"/>
</dbReference>
<evidence type="ECO:0000256" key="5">
    <source>
        <dbReference type="ARBA" id="ARBA00023004"/>
    </source>
</evidence>
<dbReference type="CDD" id="cd01041">
    <property type="entry name" value="Rubrerythrin"/>
    <property type="match status" value="1"/>
</dbReference>
<dbReference type="Pfam" id="PF21349">
    <property type="entry name" value="RUBY_RBDX"/>
    <property type="match status" value="1"/>
</dbReference>
<reference evidence="8" key="1">
    <citation type="submission" date="2020-08" db="EMBL/GenBank/DDBJ databases">
        <title>Genome public.</title>
        <authorList>
            <person name="Liu C."/>
            <person name="Sun Q."/>
        </authorList>
    </citation>
    <scope>NUCLEOTIDE SEQUENCE</scope>
    <source>
        <strain evidence="8">NSJ-42</strain>
    </source>
</reference>
<dbReference type="PROSITE" id="PS50905">
    <property type="entry name" value="FERRITIN_LIKE"/>
    <property type="match status" value="1"/>
</dbReference>
<feature type="domain" description="Ferritin-like diiron" evidence="7">
    <location>
        <begin position="2"/>
        <end position="148"/>
    </location>
</feature>
<evidence type="ECO:0000259" key="7">
    <source>
        <dbReference type="PROSITE" id="PS50905"/>
    </source>
</evidence>
<dbReference type="PROSITE" id="PS50903">
    <property type="entry name" value="RUBREDOXIN_LIKE"/>
    <property type="match status" value="1"/>
</dbReference>
<organism evidence="8 9">
    <name type="scientific">Clostridium lentum</name>
    <dbReference type="NCBI Taxonomy" id="2763037"/>
    <lineage>
        <taxon>Bacteria</taxon>
        <taxon>Bacillati</taxon>
        <taxon>Bacillota</taxon>
        <taxon>Clostridia</taxon>
        <taxon>Eubacteriales</taxon>
        <taxon>Clostridiaceae</taxon>
        <taxon>Clostridium</taxon>
    </lineage>
</organism>
<feature type="domain" description="Rubredoxin-like" evidence="6">
    <location>
        <begin position="155"/>
        <end position="189"/>
    </location>
</feature>
<evidence type="ECO:0000256" key="1">
    <source>
        <dbReference type="ARBA" id="ARBA00001965"/>
    </source>
</evidence>
<dbReference type="InterPro" id="IPR012347">
    <property type="entry name" value="Ferritin-like"/>
</dbReference>
<dbReference type="Pfam" id="PF02915">
    <property type="entry name" value="Rubrerythrin"/>
    <property type="match status" value="1"/>
</dbReference>
<dbReference type="PANTHER" id="PTHR43865">
    <property type="entry name" value="RUBRERYTHRIN-RELATED"/>
    <property type="match status" value="1"/>
</dbReference>
<keyword evidence="2" id="KW-0813">Transport</keyword>